<keyword evidence="1" id="KW-0472">Membrane</keyword>
<dbReference type="EMBL" id="JARPXL010000013">
    <property type="protein sequence ID" value="MDT2545331.1"/>
    <property type="molecule type" value="Genomic_DNA"/>
</dbReference>
<sequence length="237" mass="27156">MIFAITIISVLAFALINIFAKKTWQTFLSIIFAGIFLISLGFITANDHYHYGMKKVTETTTQTLTSTADNKDMKMLLYQPLGNGTEKIYLYKTNESQKKPKTTGTDHVSNRVKKNQEKTQLVTAKTYWVYKNEIAKFWFGLSSKNHQLINEKNTFNVQKDWFVLSTDQAKELAKLVTKNKTSMQNDAKKFVQEKVEAAMIQNPSMDQATQQKIIQQATKEYQQQSMAKLIAEVTKKG</sequence>
<evidence type="ECO:0000313" key="4">
    <source>
        <dbReference type="Proteomes" id="UP001249240"/>
    </source>
</evidence>
<reference evidence="2" key="1">
    <citation type="submission" date="2023-03" db="EMBL/GenBank/DDBJ databases">
        <authorList>
            <person name="Shen W."/>
            <person name="Cai J."/>
        </authorList>
    </citation>
    <scope>NUCLEOTIDE SEQUENCE</scope>
    <source>
        <strain evidence="2">B646-2</strain>
        <strain evidence="3">Y15</strain>
    </source>
</reference>
<name>A0AAW8SZW0_9ENTE</name>
<dbReference type="RefSeq" id="WP_010747435.1">
    <property type="nucleotide sequence ID" value="NZ_BAAAXM010000069.1"/>
</dbReference>
<evidence type="ECO:0000313" key="2">
    <source>
        <dbReference type="EMBL" id="MDT2540307.1"/>
    </source>
</evidence>
<dbReference type="InterPro" id="IPR032083">
    <property type="entry name" value="DUF4811"/>
</dbReference>
<dbReference type="Pfam" id="PF16069">
    <property type="entry name" value="DUF4811"/>
    <property type="match status" value="1"/>
</dbReference>
<proteinExistence type="predicted"/>
<dbReference type="Proteomes" id="UP001254770">
    <property type="component" value="Unassembled WGS sequence"/>
</dbReference>
<accession>A0AAW8SZW0</accession>
<dbReference type="Proteomes" id="UP001249240">
    <property type="component" value="Unassembled WGS sequence"/>
</dbReference>
<evidence type="ECO:0000313" key="3">
    <source>
        <dbReference type="EMBL" id="MDT2545331.1"/>
    </source>
</evidence>
<protein>
    <submittedName>
        <fullName evidence="2">DUF4811 domain-containing protein</fullName>
    </submittedName>
</protein>
<keyword evidence="1" id="KW-0812">Transmembrane</keyword>
<dbReference type="AlphaFoldDB" id="A0AAW8SZW0"/>
<gene>
    <name evidence="3" type="ORF">P7D69_13350</name>
    <name evidence="2" type="ORF">P7D78_19560</name>
</gene>
<keyword evidence="1" id="KW-1133">Transmembrane helix</keyword>
<feature type="transmembrane region" description="Helical" evidence="1">
    <location>
        <begin position="24"/>
        <end position="45"/>
    </location>
</feature>
<comment type="caution">
    <text evidence="2">The sequence shown here is derived from an EMBL/GenBank/DDBJ whole genome shotgun (WGS) entry which is preliminary data.</text>
</comment>
<evidence type="ECO:0000256" key="1">
    <source>
        <dbReference type="SAM" id="Phobius"/>
    </source>
</evidence>
<dbReference type="EMBL" id="JARPXM010000034">
    <property type="protein sequence ID" value="MDT2540307.1"/>
    <property type="molecule type" value="Genomic_DNA"/>
</dbReference>
<organism evidence="2 4">
    <name type="scientific">Enterococcus raffinosus</name>
    <dbReference type="NCBI Taxonomy" id="71452"/>
    <lineage>
        <taxon>Bacteria</taxon>
        <taxon>Bacillati</taxon>
        <taxon>Bacillota</taxon>
        <taxon>Bacilli</taxon>
        <taxon>Lactobacillales</taxon>
        <taxon>Enterococcaceae</taxon>
        <taxon>Enterococcus</taxon>
    </lineage>
</organism>